<evidence type="ECO:0000313" key="1">
    <source>
        <dbReference type="EMBL" id="TRX73773.1"/>
    </source>
</evidence>
<accession>A0A553GWC1</accession>
<name>A0A553GWC1_9PSED</name>
<comment type="caution">
    <text evidence="1">The sequence shown here is derived from an EMBL/GenBank/DDBJ whole genome shotgun (WGS) entry which is preliminary data.</text>
</comment>
<dbReference type="AlphaFoldDB" id="A0A553GWC1"/>
<dbReference type="Proteomes" id="UP000315235">
    <property type="component" value="Unassembled WGS sequence"/>
</dbReference>
<keyword evidence="2" id="KW-1185">Reference proteome</keyword>
<dbReference type="OrthoDB" id="5817494at2"/>
<organism evidence="1 2">
    <name type="scientific">Pseudomonas mangiferae</name>
    <dbReference type="NCBI Taxonomy" id="2593654"/>
    <lineage>
        <taxon>Bacteria</taxon>
        <taxon>Pseudomonadati</taxon>
        <taxon>Pseudomonadota</taxon>
        <taxon>Gammaproteobacteria</taxon>
        <taxon>Pseudomonadales</taxon>
        <taxon>Pseudomonadaceae</taxon>
        <taxon>Pseudomonas</taxon>
    </lineage>
</organism>
<sequence length="112" mass="12569">MAVCETLIGLRLDAQSKAALEKIGRMQHMGDALAVMTSAGVFSSIFSKSNAATAAYNVTQTDWVLYIQAMRAVPNVTRRAIEKEVELMIFTYQLSNEEMLRRFWEGMLNGCR</sequence>
<dbReference type="RefSeq" id="WP_143489233.1">
    <property type="nucleotide sequence ID" value="NZ_VJOY01000011.1"/>
</dbReference>
<dbReference type="EMBL" id="VJOY01000011">
    <property type="protein sequence ID" value="TRX73773.1"/>
    <property type="molecule type" value="Genomic_DNA"/>
</dbReference>
<protein>
    <submittedName>
        <fullName evidence="1">Uncharacterized protein</fullName>
    </submittedName>
</protein>
<proteinExistence type="predicted"/>
<reference evidence="1 2" key="1">
    <citation type="submission" date="2019-07" db="EMBL/GenBank/DDBJ databases">
        <title>Pseudomonas mangiferae sp. nov., isolated from bark of mango tree in Thailand.</title>
        <authorList>
            <person name="Srisuk N."/>
            <person name="Anurat P."/>
        </authorList>
    </citation>
    <scope>NUCLEOTIDE SEQUENCE [LARGE SCALE GENOMIC DNA]</scope>
    <source>
        <strain evidence="1 2">DMKU_BBB3-04</strain>
    </source>
</reference>
<evidence type="ECO:0000313" key="2">
    <source>
        <dbReference type="Proteomes" id="UP000315235"/>
    </source>
</evidence>
<gene>
    <name evidence="1" type="ORF">FM069_15275</name>
</gene>